<evidence type="ECO:0000256" key="3">
    <source>
        <dbReference type="ARBA" id="ARBA00022679"/>
    </source>
</evidence>
<dbReference type="InterPro" id="IPR001173">
    <property type="entry name" value="Glyco_trans_2-like"/>
</dbReference>
<dbReference type="PANTHER" id="PTHR43867:SF2">
    <property type="entry name" value="CELLULOSE SYNTHASE CATALYTIC SUBUNIT A [UDP-FORMING]"/>
    <property type="match status" value="1"/>
</dbReference>
<sequence>MASQLVAAMARLHWPRSLLDIKFICEAGDSATIAALAACRPGAECEVVIVPPLHPMTKPKALQYALQGARGSLVAVYDAEDVPHPAQLLEAHAAFALGGGRLACVQAPLAIANSGRNWITTLFALEYAGLFRMLIPFLDRHNLPILLGGTSNHFRREALIEVGGWDPYNVTEDADLGMRLYRRGFRTKAIWRATVESAPQTLAVWIRQRSRWYKGWTQTWLVLMRQPIRLARELGPVGFITFQLLLAGMLVSAAIHPMLALFLLASLYLSWQGAVPPGWDLHAGLFAIDLFNVTASYLVFLCLGWRGMAPAEKARIPIRGIFLLPAYWIAMSVAAWRAVIQLPFKPHLWEKTPHPAQGRRRPPHPAP</sequence>
<evidence type="ECO:0000256" key="4">
    <source>
        <dbReference type="ARBA" id="ARBA00022692"/>
    </source>
</evidence>
<evidence type="ECO:0000313" key="10">
    <source>
        <dbReference type="Proteomes" id="UP000246352"/>
    </source>
</evidence>
<dbReference type="OrthoDB" id="7431422at2"/>
<feature type="transmembrane region" description="Helical" evidence="7">
    <location>
        <begin position="316"/>
        <end position="339"/>
    </location>
</feature>
<name>A0A317PGZ8_9HYPH</name>
<evidence type="ECO:0000256" key="2">
    <source>
        <dbReference type="ARBA" id="ARBA00022676"/>
    </source>
</evidence>
<comment type="caution">
    <text evidence="9">The sequence shown here is derived from an EMBL/GenBank/DDBJ whole genome shotgun (WGS) entry which is preliminary data.</text>
</comment>
<keyword evidence="3 9" id="KW-0808">Transferase</keyword>
<evidence type="ECO:0000313" key="9">
    <source>
        <dbReference type="EMBL" id="PWV99898.1"/>
    </source>
</evidence>
<evidence type="ECO:0000256" key="1">
    <source>
        <dbReference type="ARBA" id="ARBA00004141"/>
    </source>
</evidence>
<gene>
    <name evidence="9" type="ORF">DFR52_10397</name>
</gene>
<dbReference type="PANTHER" id="PTHR43867">
    <property type="entry name" value="CELLULOSE SYNTHASE CATALYTIC SUBUNIT A [UDP-FORMING]"/>
    <property type="match status" value="1"/>
</dbReference>
<comment type="subcellular location">
    <subcellularLocation>
        <location evidence="1">Membrane</location>
        <topology evidence="1">Multi-pass membrane protein</topology>
    </subcellularLocation>
</comment>
<keyword evidence="10" id="KW-1185">Reference proteome</keyword>
<feature type="domain" description="Glycosyltransferase 2-like" evidence="8">
    <location>
        <begin position="74"/>
        <end position="263"/>
    </location>
</feature>
<protein>
    <submittedName>
        <fullName evidence="9">Cellulose synthase/poly-beta-1,6-N-acetylglucosamine synthase-like glycosyltransferase</fullName>
    </submittedName>
</protein>
<dbReference type="GO" id="GO:0016757">
    <property type="term" value="F:glycosyltransferase activity"/>
    <property type="evidence" value="ECO:0007669"/>
    <property type="project" value="UniProtKB-KW"/>
</dbReference>
<dbReference type="Pfam" id="PF13632">
    <property type="entry name" value="Glyco_trans_2_3"/>
    <property type="match status" value="1"/>
</dbReference>
<feature type="transmembrane region" description="Helical" evidence="7">
    <location>
        <begin position="281"/>
        <end position="304"/>
    </location>
</feature>
<dbReference type="InterPro" id="IPR050321">
    <property type="entry name" value="Glycosyltr_2/OpgH_subfam"/>
</dbReference>
<evidence type="ECO:0000256" key="7">
    <source>
        <dbReference type="SAM" id="Phobius"/>
    </source>
</evidence>
<evidence type="ECO:0000256" key="5">
    <source>
        <dbReference type="ARBA" id="ARBA00022989"/>
    </source>
</evidence>
<organism evidence="9 10">
    <name type="scientific">Hoeflea marina</name>
    <dbReference type="NCBI Taxonomy" id="274592"/>
    <lineage>
        <taxon>Bacteria</taxon>
        <taxon>Pseudomonadati</taxon>
        <taxon>Pseudomonadota</taxon>
        <taxon>Alphaproteobacteria</taxon>
        <taxon>Hyphomicrobiales</taxon>
        <taxon>Rhizobiaceae</taxon>
        <taxon>Hoeflea</taxon>
    </lineage>
</organism>
<accession>A0A317PGZ8</accession>
<evidence type="ECO:0000256" key="6">
    <source>
        <dbReference type="ARBA" id="ARBA00023136"/>
    </source>
</evidence>
<dbReference type="EMBL" id="QGTR01000003">
    <property type="protein sequence ID" value="PWV99898.1"/>
    <property type="molecule type" value="Genomic_DNA"/>
</dbReference>
<keyword evidence="2" id="KW-0328">Glycosyltransferase</keyword>
<dbReference type="RefSeq" id="WP_110032175.1">
    <property type="nucleotide sequence ID" value="NZ_QGTR01000003.1"/>
</dbReference>
<keyword evidence="6 7" id="KW-0472">Membrane</keyword>
<proteinExistence type="predicted"/>
<dbReference type="SUPFAM" id="SSF53448">
    <property type="entry name" value="Nucleotide-diphospho-sugar transferases"/>
    <property type="match status" value="1"/>
</dbReference>
<keyword evidence="5 7" id="KW-1133">Transmembrane helix</keyword>
<dbReference type="GO" id="GO:0016020">
    <property type="term" value="C:membrane"/>
    <property type="evidence" value="ECO:0007669"/>
    <property type="project" value="UniProtKB-SubCell"/>
</dbReference>
<dbReference type="AlphaFoldDB" id="A0A317PGZ8"/>
<keyword evidence="4 7" id="KW-0812">Transmembrane</keyword>
<dbReference type="InterPro" id="IPR029044">
    <property type="entry name" value="Nucleotide-diphossugar_trans"/>
</dbReference>
<dbReference type="Proteomes" id="UP000246352">
    <property type="component" value="Unassembled WGS sequence"/>
</dbReference>
<dbReference type="Gene3D" id="3.90.550.10">
    <property type="entry name" value="Spore Coat Polysaccharide Biosynthesis Protein SpsA, Chain A"/>
    <property type="match status" value="1"/>
</dbReference>
<feature type="transmembrane region" description="Helical" evidence="7">
    <location>
        <begin position="244"/>
        <end position="269"/>
    </location>
</feature>
<reference evidence="9 10" key="1">
    <citation type="submission" date="2018-05" db="EMBL/GenBank/DDBJ databases">
        <title>Genomic Encyclopedia of Type Strains, Phase IV (KMG-IV): sequencing the most valuable type-strain genomes for metagenomic binning, comparative biology and taxonomic classification.</title>
        <authorList>
            <person name="Goeker M."/>
        </authorList>
    </citation>
    <scope>NUCLEOTIDE SEQUENCE [LARGE SCALE GENOMIC DNA]</scope>
    <source>
        <strain evidence="9 10">DSM 16791</strain>
    </source>
</reference>
<evidence type="ECO:0000259" key="8">
    <source>
        <dbReference type="Pfam" id="PF13632"/>
    </source>
</evidence>